<dbReference type="AlphaFoldDB" id="A0A0A9HKC0"/>
<sequence>MMDPLCAWLHNNSIYSSSVLASSEKKMSTMRRG</sequence>
<name>A0A0A9HKC0_ARUDO</name>
<reference evidence="1" key="1">
    <citation type="submission" date="2014-09" db="EMBL/GenBank/DDBJ databases">
        <authorList>
            <person name="Magalhaes I.L.F."/>
            <person name="Oliveira U."/>
            <person name="Santos F.R."/>
            <person name="Vidigal T.H.D.A."/>
            <person name="Brescovit A.D."/>
            <person name="Santos A.J."/>
        </authorList>
    </citation>
    <scope>NUCLEOTIDE SEQUENCE</scope>
    <source>
        <tissue evidence="1">Shoot tissue taken approximately 20 cm above the soil surface</tissue>
    </source>
</reference>
<protein>
    <submittedName>
        <fullName evidence="1">Lkrsdh1</fullName>
    </submittedName>
</protein>
<accession>A0A0A9HKC0</accession>
<organism evidence="1">
    <name type="scientific">Arundo donax</name>
    <name type="common">Giant reed</name>
    <name type="synonym">Donax arundinaceus</name>
    <dbReference type="NCBI Taxonomy" id="35708"/>
    <lineage>
        <taxon>Eukaryota</taxon>
        <taxon>Viridiplantae</taxon>
        <taxon>Streptophyta</taxon>
        <taxon>Embryophyta</taxon>
        <taxon>Tracheophyta</taxon>
        <taxon>Spermatophyta</taxon>
        <taxon>Magnoliopsida</taxon>
        <taxon>Liliopsida</taxon>
        <taxon>Poales</taxon>
        <taxon>Poaceae</taxon>
        <taxon>PACMAD clade</taxon>
        <taxon>Arundinoideae</taxon>
        <taxon>Arundineae</taxon>
        <taxon>Arundo</taxon>
    </lineage>
</organism>
<proteinExistence type="predicted"/>
<evidence type="ECO:0000313" key="1">
    <source>
        <dbReference type="EMBL" id="JAE33348.1"/>
    </source>
</evidence>
<dbReference type="EMBL" id="GBRH01164548">
    <property type="protein sequence ID" value="JAE33348.1"/>
    <property type="molecule type" value="Transcribed_RNA"/>
</dbReference>
<reference evidence="1" key="2">
    <citation type="journal article" date="2015" name="Data Brief">
        <title>Shoot transcriptome of the giant reed, Arundo donax.</title>
        <authorList>
            <person name="Barrero R.A."/>
            <person name="Guerrero F.D."/>
            <person name="Moolhuijzen P."/>
            <person name="Goolsby J.A."/>
            <person name="Tidwell J."/>
            <person name="Bellgard S.E."/>
            <person name="Bellgard M.I."/>
        </authorList>
    </citation>
    <scope>NUCLEOTIDE SEQUENCE</scope>
    <source>
        <tissue evidence="1">Shoot tissue taken approximately 20 cm above the soil surface</tissue>
    </source>
</reference>